<dbReference type="PANTHER" id="PTHR24252:SF7">
    <property type="entry name" value="HYALIN"/>
    <property type="match status" value="1"/>
</dbReference>
<dbReference type="InterPro" id="IPR033116">
    <property type="entry name" value="TRYPSIN_SER"/>
</dbReference>
<keyword evidence="8" id="KW-1185">Reference proteome</keyword>
<dbReference type="GO" id="GO:0006508">
    <property type="term" value="P:proteolysis"/>
    <property type="evidence" value="ECO:0007669"/>
    <property type="project" value="UniProtKB-KW"/>
</dbReference>
<feature type="non-terminal residue" evidence="7">
    <location>
        <position position="1"/>
    </location>
</feature>
<dbReference type="InterPro" id="IPR018114">
    <property type="entry name" value="TRYPSIN_HIS"/>
</dbReference>
<gene>
    <name evidence="7" type="ORF">LOTGIDRAFT_95390</name>
</gene>
<dbReference type="OrthoDB" id="6149870at2759"/>
<evidence type="ECO:0000256" key="3">
    <source>
        <dbReference type="ARBA" id="ARBA00022825"/>
    </source>
</evidence>
<dbReference type="InterPro" id="IPR001314">
    <property type="entry name" value="Peptidase_S1A"/>
</dbReference>
<dbReference type="EMBL" id="KB203275">
    <property type="protein sequence ID" value="ESO85340.1"/>
    <property type="molecule type" value="Genomic_DNA"/>
</dbReference>
<dbReference type="AlphaFoldDB" id="V3ZS50"/>
<dbReference type="InterPro" id="IPR009003">
    <property type="entry name" value="Peptidase_S1_PA"/>
</dbReference>
<sequence length="234" mass="26334">IVNGNDSPPCSWPWQVSLQRVGKHYCGGSLISPNFVVTAAHCIESYQYNFDFIDIVLGATKLSAKENMQMKRKIKRLVLHNHIFHEKNDIAIIQLDRSVNYTDCIRPICLPEQDEVFTRSDLCYAVGWGMKAWDTTFSNRLQEAKMTLWDTQKCNSSIAWNGAVGDTFLCAGYYSGFISTCSGDSGGSLVCQANDRHWKLVGISSYVAKGCNVPERPVVFSDAKFFTPWIQNHT</sequence>
<dbReference type="GO" id="GO:0004252">
    <property type="term" value="F:serine-type endopeptidase activity"/>
    <property type="evidence" value="ECO:0007669"/>
    <property type="project" value="InterPro"/>
</dbReference>
<feature type="domain" description="Peptidase S1" evidence="6">
    <location>
        <begin position="1"/>
        <end position="234"/>
    </location>
</feature>
<dbReference type="PRINTS" id="PR00722">
    <property type="entry name" value="CHYMOTRYPSIN"/>
</dbReference>
<keyword evidence="2 5" id="KW-0378">Hydrolase</keyword>
<proteinExistence type="predicted"/>
<keyword evidence="1 5" id="KW-0645">Protease</keyword>
<dbReference type="CTD" id="20253049"/>
<dbReference type="Proteomes" id="UP000030746">
    <property type="component" value="Unassembled WGS sequence"/>
</dbReference>
<dbReference type="RefSeq" id="XP_009064037.1">
    <property type="nucleotide sequence ID" value="XM_009065789.1"/>
</dbReference>
<evidence type="ECO:0000313" key="8">
    <source>
        <dbReference type="Proteomes" id="UP000030746"/>
    </source>
</evidence>
<dbReference type="InterPro" id="IPR001254">
    <property type="entry name" value="Trypsin_dom"/>
</dbReference>
<evidence type="ECO:0000256" key="5">
    <source>
        <dbReference type="RuleBase" id="RU363034"/>
    </source>
</evidence>
<name>V3ZS50_LOTGI</name>
<dbReference type="HOGENOM" id="CLU_006842_0_4_1"/>
<dbReference type="OMA" id="FICASHD"/>
<evidence type="ECO:0000313" key="7">
    <source>
        <dbReference type="EMBL" id="ESO85340.1"/>
    </source>
</evidence>
<dbReference type="Pfam" id="PF00089">
    <property type="entry name" value="Trypsin"/>
    <property type="match status" value="1"/>
</dbReference>
<dbReference type="GeneID" id="20253049"/>
<dbReference type="Gene3D" id="2.40.10.10">
    <property type="entry name" value="Trypsin-like serine proteases"/>
    <property type="match status" value="1"/>
</dbReference>
<keyword evidence="4" id="KW-1015">Disulfide bond</keyword>
<evidence type="ECO:0000259" key="6">
    <source>
        <dbReference type="PROSITE" id="PS50240"/>
    </source>
</evidence>
<dbReference type="PROSITE" id="PS50240">
    <property type="entry name" value="TRYPSIN_DOM"/>
    <property type="match status" value="1"/>
</dbReference>
<dbReference type="PROSITE" id="PS00134">
    <property type="entry name" value="TRYPSIN_HIS"/>
    <property type="match status" value="1"/>
</dbReference>
<dbReference type="FunFam" id="2.40.10.10:FF:000003">
    <property type="entry name" value="Transmembrane serine protease 3"/>
    <property type="match status" value="1"/>
</dbReference>
<dbReference type="PROSITE" id="PS00135">
    <property type="entry name" value="TRYPSIN_SER"/>
    <property type="match status" value="1"/>
</dbReference>
<dbReference type="PANTHER" id="PTHR24252">
    <property type="entry name" value="ACROSIN-RELATED"/>
    <property type="match status" value="1"/>
</dbReference>
<dbReference type="CDD" id="cd00190">
    <property type="entry name" value="Tryp_SPc"/>
    <property type="match status" value="1"/>
</dbReference>
<evidence type="ECO:0000256" key="1">
    <source>
        <dbReference type="ARBA" id="ARBA00022670"/>
    </source>
</evidence>
<keyword evidence="3 5" id="KW-0720">Serine protease</keyword>
<dbReference type="SMART" id="SM00020">
    <property type="entry name" value="Tryp_SPc"/>
    <property type="match status" value="1"/>
</dbReference>
<dbReference type="KEGG" id="lgi:LOTGIDRAFT_95390"/>
<reference evidence="7 8" key="1">
    <citation type="journal article" date="2013" name="Nature">
        <title>Insights into bilaterian evolution from three spiralian genomes.</title>
        <authorList>
            <person name="Simakov O."/>
            <person name="Marletaz F."/>
            <person name="Cho S.J."/>
            <person name="Edsinger-Gonzales E."/>
            <person name="Havlak P."/>
            <person name="Hellsten U."/>
            <person name="Kuo D.H."/>
            <person name="Larsson T."/>
            <person name="Lv J."/>
            <person name="Arendt D."/>
            <person name="Savage R."/>
            <person name="Osoegawa K."/>
            <person name="de Jong P."/>
            <person name="Grimwood J."/>
            <person name="Chapman J.A."/>
            <person name="Shapiro H."/>
            <person name="Aerts A."/>
            <person name="Otillar R.P."/>
            <person name="Terry A.Y."/>
            <person name="Boore J.L."/>
            <person name="Grigoriev I.V."/>
            <person name="Lindberg D.R."/>
            <person name="Seaver E.C."/>
            <person name="Weisblat D.A."/>
            <person name="Putnam N.H."/>
            <person name="Rokhsar D.S."/>
        </authorList>
    </citation>
    <scope>NUCLEOTIDE SEQUENCE [LARGE SCALE GENOMIC DNA]</scope>
</reference>
<evidence type="ECO:0000256" key="2">
    <source>
        <dbReference type="ARBA" id="ARBA00022801"/>
    </source>
</evidence>
<evidence type="ECO:0000256" key="4">
    <source>
        <dbReference type="ARBA" id="ARBA00023157"/>
    </source>
</evidence>
<dbReference type="SUPFAM" id="SSF50494">
    <property type="entry name" value="Trypsin-like serine proteases"/>
    <property type="match status" value="1"/>
</dbReference>
<dbReference type="InterPro" id="IPR043504">
    <property type="entry name" value="Peptidase_S1_PA_chymotrypsin"/>
</dbReference>
<accession>V3ZS50</accession>
<organism evidence="7 8">
    <name type="scientific">Lottia gigantea</name>
    <name type="common">Giant owl limpet</name>
    <dbReference type="NCBI Taxonomy" id="225164"/>
    <lineage>
        <taxon>Eukaryota</taxon>
        <taxon>Metazoa</taxon>
        <taxon>Spiralia</taxon>
        <taxon>Lophotrochozoa</taxon>
        <taxon>Mollusca</taxon>
        <taxon>Gastropoda</taxon>
        <taxon>Patellogastropoda</taxon>
        <taxon>Lottioidea</taxon>
        <taxon>Lottiidae</taxon>
        <taxon>Lottia</taxon>
    </lineage>
</organism>
<dbReference type="STRING" id="225164.V3ZS50"/>
<feature type="non-terminal residue" evidence="7">
    <location>
        <position position="234"/>
    </location>
</feature>
<protein>
    <recommendedName>
        <fullName evidence="6">Peptidase S1 domain-containing protein</fullName>
    </recommendedName>
</protein>